<organism evidence="1 2">
    <name type="scientific">Actinomadura logoneensis</name>
    <dbReference type="NCBI Taxonomy" id="2293572"/>
    <lineage>
        <taxon>Bacteria</taxon>
        <taxon>Bacillati</taxon>
        <taxon>Actinomycetota</taxon>
        <taxon>Actinomycetes</taxon>
        <taxon>Streptosporangiales</taxon>
        <taxon>Thermomonosporaceae</taxon>
        <taxon>Actinomadura</taxon>
    </lineage>
</organism>
<proteinExistence type="predicted"/>
<evidence type="ECO:0000313" key="1">
    <source>
        <dbReference type="EMBL" id="RFU37323.1"/>
    </source>
</evidence>
<dbReference type="Proteomes" id="UP000261811">
    <property type="component" value="Unassembled WGS sequence"/>
</dbReference>
<evidence type="ECO:0008006" key="3">
    <source>
        <dbReference type="Google" id="ProtNLM"/>
    </source>
</evidence>
<gene>
    <name evidence="1" type="ORF">DZF91_33520</name>
</gene>
<dbReference type="PANTHER" id="PTHR39217:SF1">
    <property type="entry name" value="GLUTATHIONE SYNTHETASE"/>
    <property type="match status" value="1"/>
</dbReference>
<dbReference type="PANTHER" id="PTHR39217">
    <property type="match status" value="1"/>
</dbReference>
<dbReference type="AlphaFoldDB" id="A0A372JBF5"/>
<reference evidence="1 2" key="1">
    <citation type="submission" date="2018-08" db="EMBL/GenBank/DDBJ databases">
        <title>Actinomadura jelena sp. nov., a novel Actinomycete isolated from soil in Chad.</title>
        <authorList>
            <person name="Shi L."/>
        </authorList>
    </citation>
    <scope>NUCLEOTIDE SEQUENCE [LARGE SCALE GENOMIC DNA]</scope>
    <source>
        <strain evidence="1 2">NEAU-G17</strain>
    </source>
</reference>
<name>A0A372JBF5_9ACTN</name>
<dbReference type="EMBL" id="QURH01000983">
    <property type="protein sequence ID" value="RFU37323.1"/>
    <property type="molecule type" value="Genomic_DNA"/>
</dbReference>
<dbReference type="SUPFAM" id="SSF56059">
    <property type="entry name" value="Glutathione synthetase ATP-binding domain-like"/>
    <property type="match status" value="1"/>
</dbReference>
<comment type="caution">
    <text evidence="1">The sequence shown here is derived from an EMBL/GenBank/DDBJ whole genome shotgun (WGS) entry which is preliminary data.</text>
</comment>
<sequence length="280" mass="29894">MKVALATFAAIPDGGSEAAMLRASLAPLGVTAEPVVWDDPSADWSRYDLTVIRSTWDYIDRPAEFLAWADALPRVANPAPVLRWNTDKRYLRDLAEAGVPTVPTLWDPDGLPDWDEFVIKPAVSAGSRDTARWRRGTEDEQARAHLEALRGAPAMVQPFLSAVDTEGETALLFCDGDFTHAARKSPILRAGAGIEGLVTGEDGRGAITPATPTEAQLALAERALAAVPGAPDLLYARVDMVTGPDGAPVLMELELTEPSLFLDAAPEAADLYAKAIAARL</sequence>
<protein>
    <recommendedName>
        <fullName evidence="3">ATP-grasp domain-containing protein</fullName>
    </recommendedName>
</protein>
<keyword evidence="2" id="KW-1185">Reference proteome</keyword>
<dbReference type="OrthoDB" id="3373978at2"/>
<dbReference type="InterPro" id="IPR053191">
    <property type="entry name" value="DcsG_Biosynth_Enzyme"/>
</dbReference>
<accession>A0A372JBF5</accession>
<dbReference type="RefSeq" id="WP_117361061.1">
    <property type="nucleotide sequence ID" value="NZ_QURH01000983.1"/>
</dbReference>
<evidence type="ECO:0000313" key="2">
    <source>
        <dbReference type="Proteomes" id="UP000261811"/>
    </source>
</evidence>